<evidence type="ECO:0000313" key="2">
    <source>
        <dbReference type="Proteomes" id="UP000616151"/>
    </source>
</evidence>
<evidence type="ECO:0000313" key="1">
    <source>
        <dbReference type="EMBL" id="MBK1869575.1"/>
    </source>
</evidence>
<reference evidence="1" key="1">
    <citation type="submission" date="2021-01" db="EMBL/GenBank/DDBJ databases">
        <authorList>
            <person name="Sun Q."/>
        </authorList>
    </citation>
    <scope>NUCLEOTIDE SEQUENCE</scope>
    <source>
        <strain evidence="1">YIM B02566</strain>
    </source>
</reference>
<comment type="caution">
    <text evidence="1">The sequence shown here is derived from an EMBL/GenBank/DDBJ whole genome shotgun (WGS) entry which is preliminary data.</text>
</comment>
<name>A0ACC5RAR9_9HYPH</name>
<gene>
    <name evidence="1" type="ORF">JHL16_24660</name>
</gene>
<dbReference type="EMBL" id="JAENHL010000008">
    <property type="protein sequence ID" value="MBK1869575.1"/>
    <property type="molecule type" value="Genomic_DNA"/>
</dbReference>
<dbReference type="Proteomes" id="UP000616151">
    <property type="component" value="Unassembled WGS sequence"/>
</dbReference>
<protein>
    <submittedName>
        <fullName evidence="1">Uncharacterized protein</fullName>
    </submittedName>
</protein>
<sequence>MVERSVALFGTSQPVPPRLTLTAGSLTATLENGALRWIRHGDIEVLRAIAWQVRDRNWDTPEPLVTNLVVQQQKTGFRVTFDALCRSADGELPWLAEIIGEADGTLRFTGTARPRVDFLTNRTGFVILHPLAGVAGRPVEITHTNGETRQARFPELIDPEQCFLDIRSLAHEAAPGLWATSRMEGDTWEMEDHRNWLDASFKTYVRPLALPFPYKLAGGSEATQSVTLKFSGRPSAPSMANGPRPVAITYADSQARMPVLGLRVGTETLAERMRAADLGRRTGIGLVNARFDPRADHDVQRLGHLGELAQALGAELALELVVPCRRDPAHELRDFAEMLSQSGVQPESIAVAVAEDRLRLVPGPPPPDLALLGVVYGAARNVFPQMTIGGGTFGFFAELNRNWPPFGLIDYITHIAASVVHAADDRTMMENLESLPAMARTVRAFAGAMPYRLIALSLGLDSGPYGEPAPNPDDTRRTLVRRDPRQRGLFAAAWALGALAEAAHNGIAAVTPAALAGDLGIVECGDRLSLHPIYHVVRGLARAAGRDVAGTVSSDPARVRAIACRNAAGRIVLWLANLTDEVQRVTLPEGGNLRRLDEETFAAAGLAADFLDRQKATRIGREIEIGAYGIALIEMGE</sequence>
<accession>A0ACC5RAR9</accession>
<organism evidence="1 2">
    <name type="scientific">Taklimakanibacter albus</name>
    <dbReference type="NCBI Taxonomy" id="2800327"/>
    <lineage>
        <taxon>Bacteria</taxon>
        <taxon>Pseudomonadati</taxon>
        <taxon>Pseudomonadota</taxon>
        <taxon>Alphaproteobacteria</taxon>
        <taxon>Hyphomicrobiales</taxon>
        <taxon>Aestuariivirgaceae</taxon>
        <taxon>Taklimakanibacter</taxon>
    </lineage>
</organism>
<proteinExistence type="predicted"/>
<keyword evidence="2" id="KW-1185">Reference proteome</keyword>